<name>A0ABW2Y9L1_9GAMM</name>
<feature type="domain" description="Peptidase S8/S53" evidence="8">
    <location>
        <begin position="152"/>
        <end position="377"/>
    </location>
</feature>
<dbReference type="InterPro" id="IPR023828">
    <property type="entry name" value="Peptidase_S8_Ser-AS"/>
</dbReference>
<dbReference type="Gene3D" id="3.30.70.80">
    <property type="entry name" value="Peptidase S8 propeptide/proteinase inhibitor I9"/>
    <property type="match status" value="1"/>
</dbReference>
<evidence type="ECO:0000256" key="7">
    <source>
        <dbReference type="SAM" id="SignalP"/>
    </source>
</evidence>
<evidence type="ECO:0000259" key="9">
    <source>
        <dbReference type="Pfam" id="PF05922"/>
    </source>
</evidence>
<dbReference type="InterPro" id="IPR034193">
    <property type="entry name" value="PCSK9_ProteinaseK-like"/>
</dbReference>
<evidence type="ECO:0000256" key="3">
    <source>
        <dbReference type="ARBA" id="ARBA00022801"/>
    </source>
</evidence>
<proteinExistence type="inferred from homology"/>
<keyword evidence="2 5" id="KW-0645">Protease</keyword>
<protein>
    <submittedName>
        <fullName evidence="10">S8 family peptidase</fullName>
        <ecNumber evidence="10">3.4.-.-</ecNumber>
    </submittedName>
</protein>
<dbReference type="PRINTS" id="PR00723">
    <property type="entry name" value="SUBTILISIN"/>
</dbReference>
<dbReference type="InterPro" id="IPR022398">
    <property type="entry name" value="Peptidase_S8_His-AS"/>
</dbReference>
<dbReference type="SUPFAM" id="SSF52743">
    <property type="entry name" value="Subtilisin-like"/>
    <property type="match status" value="1"/>
</dbReference>
<dbReference type="InterPro" id="IPR015500">
    <property type="entry name" value="Peptidase_S8_subtilisin-rel"/>
</dbReference>
<dbReference type="PROSITE" id="PS51892">
    <property type="entry name" value="SUBTILASE"/>
    <property type="match status" value="1"/>
</dbReference>
<feature type="active site" description="Charge relay system" evidence="5">
    <location>
        <position position="344"/>
    </location>
</feature>
<evidence type="ECO:0000313" key="10">
    <source>
        <dbReference type="EMBL" id="MFD0724633.1"/>
    </source>
</evidence>
<dbReference type="PROSITE" id="PS00138">
    <property type="entry name" value="SUBTILASE_SER"/>
    <property type="match status" value="1"/>
</dbReference>
<sequence length="682" mass="72133">MKLRMHHLAFAVGASLLCAAAPAFAGQFRTTAKPIKGQYIVVLKPQAASLVGESSRISRVPVAARSIALQHRASLIRTYDRVLRGFVVRADDKALARLLADPRVDYVEQDGIAMPGTIQTGATWGLDRVDRRLLPLDTWYTYDTTGAGVHAYVIDTGLNVTHNEFTGRVGLGADFIGGGVNDCNGHGTHVAGTIGGTTYGIAKAVTIHPVRVFGCSGGSPWSTIIAGMNWVAANHVAPAVVNMSLGGGGNASADAAALNLQTTHGLTVVVAAGNSNADACGFSPARAPALITVGATDATDARSIWTSGQASNWGSCLDWFAPGTNITSAWIGSNTAINTINGTSMAAPHVAGVAARYLQTYPTATPAAVRAAIHWANNIFGVTPSWPGVANRGTGSPNELLHYGSLNDGYNDGDPHIRTVNGLYYDFQTGGEFVALRGQGMEFQTRQRPVDSLPWVSVNTAVAARVGKHRVTWQPGTGFTPDPSGLQLRIDGAVTSLPAGGIALDGGKVSPQGSTGIVIDFPDGTKMTANAHFWSYGNVWYLNVRAYNTQATDGIMGVLKPGEWSSAGFSDKWRVSKRIGTRSLTTARTTTRAIAQEEGVNESLFDYDQDLGPEKFVSEPYPTDRIPPMDPRNVELAKQVCARVKDEKLQRDCLFDVGTTGDPVFAEGAAGEATLKRAIKSR</sequence>
<dbReference type="InterPro" id="IPR010259">
    <property type="entry name" value="S8pro/Inhibitor_I9"/>
</dbReference>
<feature type="domain" description="Inhibitor I9" evidence="9">
    <location>
        <begin position="38"/>
        <end position="111"/>
    </location>
</feature>
<dbReference type="Pfam" id="PF00082">
    <property type="entry name" value="Peptidase_S8"/>
    <property type="match status" value="1"/>
</dbReference>
<feature type="active site" description="Charge relay system" evidence="5">
    <location>
        <position position="186"/>
    </location>
</feature>
<reference evidence="11" key="1">
    <citation type="journal article" date="2019" name="Int. J. Syst. Evol. Microbiol.">
        <title>The Global Catalogue of Microorganisms (GCM) 10K type strain sequencing project: providing services to taxonomists for standard genome sequencing and annotation.</title>
        <authorList>
            <consortium name="The Broad Institute Genomics Platform"/>
            <consortium name="The Broad Institute Genome Sequencing Center for Infectious Disease"/>
            <person name="Wu L."/>
            <person name="Ma J."/>
        </authorList>
    </citation>
    <scope>NUCLEOTIDE SEQUENCE [LARGE SCALE GENOMIC DNA]</scope>
    <source>
        <strain evidence="11">CCUG 55585</strain>
    </source>
</reference>
<dbReference type="SUPFAM" id="SSF54897">
    <property type="entry name" value="Protease propeptides/inhibitors"/>
    <property type="match status" value="1"/>
</dbReference>
<dbReference type="PANTHER" id="PTHR43806">
    <property type="entry name" value="PEPTIDASE S8"/>
    <property type="match status" value="1"/>
</dbReference>
<dbReference type="GO" id="GO:0016787">
    <property type="term" value="F:hydrolase activity"/>
    <property type="evidence" value="ECO:0007669"/>
    <property type="project" value="UniProtKB-KW"/>
</dbReference>
<dbReference type="RefSeq" id="WP_386822285.1">
    <property type="nucleotide sequence ID" value="NZ_JBHTIF010000001.1"/>
</dbReference>
<dbReference type="Proteomes" id="UP001597110">
    <property type="component" value="Unassembled WGS sequence"/>
</dbReference>
<dbReference type="PROSITE" id="PS00137">
    <property type="entry name" value="SUBTILASE_HIS"/>
    <property type="match status" value="1"/>
</dbReference>
<dbReference type="Gene3D" id="3.40.50.200">
    <property type="entry name" value="Peptidase S8/S53 domain"/>
    <property type="match status" value="1"/>
</dbReference>
<dbReference type="InterPro" id="IPR023827">
    <property type="entry name" value="Peptidase_S8_Asp-AS"/>
</dbReference>
<dbReference type="InterPro" id="IPR036852">
    <property type="entry name" value="Peptidase_S8/S53_dom_sf"/>
</dbReference>
<dbReference type="CDD" id="cd04077">
    <property type="entry name" value="Peptidases_S8_PCSK9_ProteinaseK_like"/>
    <property type="match status" value="1"/>
</dbReference>
<evidence type="ECO:0000256" key="1">
    <source>
        <dbReference type="ARBA" id="ARBA00011073"/>
    </source>
</evidence>
<accession>A0ABW2Y9L1</accession>
<keyword evidence="4 5" id="KW-0720">Serine protease</keyword>
<gene>
    <name evidence="10" type="ORF">ACFQ0E_03375</name>
</gene>
<dbReference type="EMBL" id="JBHTIF010000001">
    <property type="protein sequence ID" value="MFD0724633.1"/>
    <property type="molecule type" value="Genomic_DNA"/>
</dbReference>
<dbReference type="InterPro" id="IPR037045">
    <property type="entry name" value="S8pro/Inhibitor_I9_sf"/>
</dbReference>
<comment type="similarity">
    <text evidence="1 5 6">Belongs to the peptidase S8 family.</text>
</comment>
<dbReference type="InterPro" id="IPR050131">
    <property type="entry name" value="Peptidase_S8_subtilisin-like"/>
</dbReference>
<dbReference type="InterPro" id="IPR000209">
    <property type="entry name" value="Peptidase_S8/S53_dom"/>
</dbReference>
<feature type="signal peptide" evidence="7">
    <location>
        <begin position="1"/>
        <end position="25"/>
    </location>
</feature>
<dbReference type="EC" id="3.4.-.-" evidence="10"/>
<feature type="chain" id="PRO_5045339283" evidence="7">
    <location>
        <begin position="26"/>
        <end position="682"/>
    </location>
</feature>
<evidence type="ECO:0000256" key="6">
    <source>
        <dbReference type="RuleBase" id="RU003355"/>
    </source>
</evidence>
<evidence type="ECO:0000256" key="4">
    <source>
        <dbReference type="ARBA" id="ARBA00022825"/>
    </source>
</evidence>
<evidence type="ECO:0000256" key="2">
    <source>
        <dbReference type="ARBA" id="ARBA00022670"/>
    </source>
</evidence>
<organism evidence="10 11">
    <name type="scientific">Lysobacter brunescens</name>
    <dbReference type="NCBI Taxonomy" id="262323"/>
    <lineage>
        <taxon>Bacteria</taxon>
        <taxon>Pseudomonadati</taxon>
        <taxon>Pseudomonadota</taxon>
        <taxon>Gammaproteobacteria</taxon>
        <taxon>Lysobacterales</taxon>
        <taxon>Lysobacteraceae</taxon>
        <taxon>Lysobacter</taxon>
    </lineage>
</organism>
<dbReference type="PANTHER" id="PTHR43806:SF11">
    <property type="entry name" value="CEREVISIN-RELATED"/>
    <property type="match status" value="1"/>
</dbReference>
<dbReference type="Pfam" id="PF05922">
    <property type="entry name" value="Inhibitor_I9"/>
    <property type="match status" value="1"/>
</dbReference>
<evidence type="ECO:0000256" key="5">
    <source>
        <dbReference type="PROSITE-ProRule" id="PRU01240"/>
    </source>
</evidence>
<keyword evidence="7" id="KW-0732">Signal</keyword>
<comment type="caution">
    <text evidence="10">The sequence shown here is derived from an EMBL/GenBank/DDBJ whole genome shotgun (WGS) entry which is preliminary data.</text>
</comment>
<evidence type="ECO:0000259" key="8">
    <source>
        <dbReference type="Pfam" id="PF00082"/>
    </source>
</evidence>
<keyword evidence="11" id="KW-1185">Reference proteome</keyword>
<feature type="active site" description="Charge relay system" evidence="5">
    <location>
        <position position="155"/>
    </location>
</feature>
<keyword evidence="3 5" id="KW-0378">Hydrolase</keyword>
<evidence type="ECO:0000313" key="11">
    <source>
        <dbReference type="Proteomes" id="UP001597110"/>
    </source>
</evidence>
<dbReference type="PROSITE" id="PS00136">
    <property type="entry name" value="SUBTILASE_ASP"/>
    <property type="match status" value="1"/>
</dbReference>